<keyword evidence="4" id="KW-1185">Reference proteome</keyword>
<name>A0AAD9MPJ0_9ANNE</name>
<dbReference type="SUPFAM" id="SSF48557">
    <property type="entry name" value="L-aspartase-like"/>
    <property type="match status" value="1"/>
</dbReference>
<dbReference type="GO" id="GO:0005737">
    <property type="term" value="C:cytoplasm"/>
    <property type="evidence" value="ECO:0007669"/>
    <property type="project" value="InterPro"/>
</dbReference>
<comment type="caution">
    <text evidence="3">The sequence shown here is derived from an EMBL/GenBank/DDBJ whole genome shotgun (WGS) entry which is preliminary data.</text>
</comment>
<accession>A0AAD9MPJ0</accession>
<dbReference type="NCBIfam" id="TIGR01226">
    <property type="entry name" value="phe_am_lyase"/>
    <property type="match status" value="1"/>
</dbReference>
<dbReference type="Gene3D" id="1.10.275.10">
    <property type="entry name" value="Fumarase/aspartase (N-terminal domain)"/>
    <property type="match status" value="1"/>
</dbReference>
<evidence type="ECO:0000313" key="4">
    <source>
        <dbReference type="Proteomes" id="UP001208570"/>
    </source>
</evidence>
<evidence type="ECO:0000256" key="1">
    <source>
        <dbReference type="ARBA" id="ARBA00007238"/>
    </source>
</evidence>
<reference evidence="3" key="1">
    <citation type="journal article" date="2023" name="Mol. Biol. Evol.">
        <title>Third-Generation Sequencing Reveals the Adaptive Role of the Epigenome in Three Deep-Sea Polychaetes.</title>
        <authorList>
            <person name="Perez M."/>
            <person name="Aroh O."/>
            <person name="Sun Y."/>
            <person name="Lan Y."/>
            <person name="Juniper S.K."/>
            <person name="Young C.R."/>
            <person name="Angers B."/>
            <person name="Qian P.Y."/>
        </authorList>
    </citation>
    <scope>NUCLEOTIDE SEQUENCE</scope>
    <source>
        <strain evidence="3">P08H-3</strain>
    </source>
</reference>
<dbReference type="Pfam" id="PF00221">
    <property type="entry name" value="Lyase_aromatic"/>
    <property type="match status" value="1"/>
</dbReference>
<gene>
    <name evidence="3" type="ORF">LSH36_2158g00025</name>
</gene>
<dbReference type="GO" id="GO:0006559">
    <property type="term" value="P:L-phenylalanine catabolic process"/>
    <property type="evidence" value="ECO:0007669"/>
    <property type="project" value="InterPro"/>
</dbReference>
<comment type="similarity">
    <text evidence="1 2">Belongs to the PAL/histidase family.</text>
</comment>
<evidence type="ECO:0000256" key="2">
    <source>
        <dbReference type="RuleBase" id="RU003954"/>
    </source>
</evidence>
<dbReference type="InterPro" id="IPR008948">
    <property type="entry name" value="L-Aspartase-like"/>
</dbReference>
<evidence type="ECO:0000313" key="3">
    <source>
        <dbReference type="EMBL" id="KAK2138971.1"/>
    </source>
</evidence>
<dbReference type="Proteomes" id="UP001208570">
    <property type="component" value="Unassembled WGS sequence"/>
</dbReference>
<keyword evidence="2" id="KW-0456">Lyase</keyword>
<dbReference type="InterPro" id="IPR001106">
    <property type="entry name" value="Aromatic_Lyase"/>
</dbReference>
<dbReference type="PANTHER" id="PTHR10362">
    <property type="entry name" value="HISTIDINE AMMONIA-LYASE"/>
    <property type="match status" value="1"/>
</dbReference>
<dbReference type="InterPro" id="IPR005922">
    <property type="entry name" value="Phe_NH3-lyase"/>
</dbReference>
<dbReference type="EMBL" id="JAODUP010002162">
    <property type="protein sequence ID" value="KAK2138971.1"/>
    <property type="molecule type" value="Genomic_DNA"/>
</dbReference>
<dbReference type="GO" id="GO:0016841">
    <property type="term" value="F:ammonia-lyase activity"/>
    <property type="evidence" value="ECO:0007669"/>
    <property type="project" value="InterPro"/>
</dbReference>
<organism evidence="3 4">
    <name type="scientific">Paralvinella palmiformis</name>
    <dbReference type="NCBI Taxonomy" id="53620"/>
    <lineage>
        <taxon>Eukaryota</taxon>
        <taxon>Metazoa</taxon>
        <taxon>Spiralia</taxon>
        <taxon>Lophotrochozoa</taxon>
        <taxon>Annelida</taxon>
        <taxon>Polychaeta</taxon>
        <taxon>Sedentaria</taxon>
        <taxon>Canalipalpata</taxon>
        <taxon>Terebellida</taxon>
        <taxon>Terebelliformia</taxon>
        <taxon>Alvinellidae</taxon>
        <taxon>Paralvinella</taxon>
    </lineage>
</organism>
<dbReference type="Gene3D" id="1.20.200.10">
    <property type="entry name" value="Fumarase/aspartase (Central domain)"/>
    <property type="match status" value="2"/>
</dbReference>
<protein>
    <recommendedName>
        <fullName evidence="5">Phenylalanine ammonia-lyase</fullName>
    </recommendedName>
</protein>
<dbReference type="InterPro" id="IPR024083">
    <property type="entry name" value="Fumarase/histidase_N"/>
</dbReference>
<dbReference type="CDD" id="cd00332">
    <property type="entry name" value="PAL-HAL"/>
    <property type="match status" value="1"/>
</dbReference>
<evidence type="ECO:0008006" key="5">
    <source>
        <dbReference type="Google" id="ProtNLM"/>
    </source>
</evidence>
<sequence>MEQPLSQVQETLEMIKRFQECSGEIVINGKDLGIADVLFAAENPGIKVTIADSSKLLLYDNSNYLQRLITNGKIIYGVNTGYGGSADVRSDNITAVQKGLIRLLNAGFGDVFDSDVVRAVMLVRANSLCQGYSGVRQEVVDLLVDLLKHDIIPVVPKRGSISASGDLMPTSYIAACMMGRPDLKVLYKGEEMMADEALKQAKLMPITFITKEALAVVNSASFASSMAANVLYNANVAVLLTEAATAMSVESLCGKLESFHSTIHEIMPHRGQKEAARNIGKLLHGSKLTVQELAINRTDTEGVLKQDCYALRTSPQWLAPILETLQTSVKRITIEINSANDNPIIDHRKEEILHGGNFQGISIAVAMDQTRQALQLCGKLLFAQLSEILNWKYSEGLPPNLSGCDINTDFGFKGMDIAMASYCAELDYITNPLTNHVLSAEMHNQSINSMALVSSRMTHQALEILQMMLANIFCAHIQAIDLRWLEHRVYLDISELVSSSLLGERFSYQIWPWYKFAFTRRDTFAHLSREHVKKNGLTEEEFVSCMSTKMEKHLEILKTSNGQDLVADMLGQGTRKLYHFIRQKLNIPFYDGHLDLDTSLQKIYDAIRKREICSVLQEMFTDSD</sequence>
<proteinExistence type="inferred from homology"/>
<dbReference type="AlphaFoldDB" id="A0AAD9MPJ0"/>